<dbReference type="Gene3D" id="1.10.10.60">
    <property type="entry name" value="Homeodomain-like"/>
    <property type="match status" value="1"/>
</dbReference>
<dbReference type="SUPFAM" id="SSF46689">
    <property type="entry name" value="Homeodomain-like"/>
    <property type="match status" value="1"/>
</dbReference>
<dbReference type="PROSITE" id="PS01124">
    <property type="entry name" value="HTH_ARAC_FAMILY_2"/>
    <property type="match status" value="1"/>
</dbReference>
<keyword evidence="3" id="KW-0804">Transcription</keyword>
<comment type="caution">
    <text evidence="5">The sequence shown here is derived from an EMBL/GenBank/DDBJ whole genome shotgun (WGS) entry which is preliminary data.</text>
</comment>
<accession>A0A562T199</accession>
<dbReference type="Proteomes" id="UP000316778">
    <property type="component" value="Unassembled WGS sequence"/>
</dbReference>
<dbReference type="InterPro" id="IPR018060">
    <property type="entry name" value="HTH_AraC"/>
</dbReference>
<dbReference type="InterPro" id="IPR018062">
    <property type="entry name" value="HTH_AraC-typ_CS"/>
</dbReference>
<dbReference type="GO" id="GO:0043565">
    <property type="term" value="F:sequence-specific DNA binding"/>
    <property type="evidence" value="ECO:0007669"/>
    <property type="project" value="InterPro"/>
</dbReference>
<dbReference type="PANTHER" id="PTHR47893">
    <property type="entry name" value="REGULATORY PROTEIN PCHR"/>
    <property type="match status" value="1"/>
</dbReference>
<organism evidence="5 6">
    <name type="scientific">Chitinophaga japonensis</name>
    <name type="common">Flexibacter japonensis</name>
    <dbReference type="NCBI Taxonomy" id="104662"/>
    <lineage>
        <taxon>Bacteria</taxon>
        <taxon>Pseudomonadati</taxon>
        <taxon>Bacteroidota</taxon>
        <taxon>Chitinophagia</taxon>
        <taxon>Chitinophagales</taxon>
        <taxon>Chitinophagaceae</taxon>
        <taxon>Chitinophaga</taxon>
    </lineage>
</organism>
<keyword evidence="2 5" id="KW-0238">DNA-binding</keyword>
<dbReference type="InterPro" id="IPR009057">
    <property type="entry name" value="Homeodomain-like_sf"/>
</dbReference>
<dbReference type="EMBL" id="VLLG01000004">
    <property type="protein sequence ID" value="TWI86690.1"/>
    <property type="molecule type" value="Genomic_DNA"/>
</dbReference>
<evidence type="ECO:0000256" key="2">
    <source>
        <dbReference type="ARBA" id="ARBA00023125"/>
    </source>
</evidence>
<feature type="domain" description="HTH araC/xylS-type" evidence="4">
    <location>
        <begin position="219"/>
        <end position="315"/>
    </location>
</feature>
<name>A0A562T199_CHIJA</name>
<keyword evidence="1" id="KW-0805">Transcription regulation</keyword>
<dbReference type="Pfam" id="PF12833">
    <property type="entry name" value="HTH_18"/>
    <property type="match status" value="1"/>
</dbReference>
<dbReference type="AlphaFoldDB" id="A0A562T199"/>
<gene>
    <name evidence="5" type="ORF">LX66_3953</name>
</gene>
<dbReference type="GO" id="GO:0003700">
    <property type="term" value="F:DNA-binding transcription factor activity"/>
    <property type="evidence" value="ECO:0007669"/>
    <property type="project" value="InterPro"/>
</dbReference>
<dbReference type="InterPro" id="IPR053142">
    <property type="entry name" value="PchR_regulatory_protein"/>
</dbReference>
<reference evidence="5 6" key="1">
    <citation type="journal article" date="2013" name="Stand. Genomic Sci.">
        <title>Genomic Encyclopedia of Type Strains, Phase I: The one thousand microbial genomes (KMG-I) project.</title>
        <authorList>
            <person name="Kyrpides N.C."/>
            <person name="Woyke T."/>
            <person name="Eisen J.A."/>
            <person name="Garrity G."/>
            <person name="Lilburn T.G."/>
            <person name="Beck B.J."/>
            <person name="Whitman W.B."/>
            <person name="Hugenholtz P."/>
            <person name="Klenk H.P."/>
        </authorList>
    </citation>
    <scope>NUCLEOTIDE SEQUENCE [LARGE SCALE GENOMIC DNA]</scope>
    <source>
        <strain evidence="5 6">DSM 13484</strain>
    </source>
</reference>
<protein>
    <submittedName>
        <fullName evidence="5">AraC-like DNA-binding protein</fullName>
    </submittedName>
</protein>
<dbReference type="OrthoDB" id="669939at2"/>
<sequence length="317" mass="36611">MTHRLYSNKWGPLPCSAHIPPLLDSLLFPGALHQVVATAGSHCFFLFQELVEGDIRVRFGHFYSREQETFLWLDEPGIIFRFALARSHQLYLSQAGRLLFHERSFNLLHIPYFSAELQIGQQELYAFADIMLPPAYLQRFAAGSPLLTSFLQRVERGLPARLGLYNGMADITLLRWLDALREGQPGSAQQLVRAGLQTLQEKPVHAAVRLNWQEIGVLYQVADLLQQTGKEWELRELVRRFGISAYKLNKGFRQLYGHSVVQHRQEEKMRLALRLVHDKQYPVKQVAAMLGYRSQNFIRAFRRRFGYTPGRHALQLS</sequence>
<evidence type="ECO:0000313" key="6">
    <source>
        <dbReference type="Proteomes" id="UP000316778"/>
    </source>
</evidence>
<dbReference type="PANTHER" id="PTHR47893:SF1">
    <property type="entry name" value="REGULATORY PROTEIN PCHR"/>
    <property type="match status" value="1"/>
</dbReference>
<evidence type="ECO:0000313" key="5">
    <source>
        <dbReference type="EMBL" id="TWI86690.1"/>
    </source>
</evidence>
<evidence type="ECO:0000256" key="3">
    <source>
        <dbReference type="ARBA" id="ARBA00023163"/>
    </source>
</evidence>
<dbReference type="PROSITE" id="PS00041">
    <property type="entry name" value="HTH_ARAC_FAMILY_1"/>
    <property type="match status" value="1"/>
</dbReference>
<proteinExistence type="predicted"/>
<keyword evidence="6" id="KW-1185">Reference proteome</keyword>
<dbReference type="SMART" id="SM00342">
    <property type="entry name" value="HTH_ARAC"/>
    <property type="match status" value="1"/>
</dbReference>
<dbReference type="RefSeq" id="WP_145716686.1">
    <property type="nucleotide sequence ID" value="NZ_BAAAFY010000004.1"/>
</dbReference>
<evidence type="ECO:0000259" key="4">
    <source>
        <dbReference type="PROSITE" id="PS01124"/>
    </source>
</evidence>
<evidence type="ECO:0000256" key="1">
    <source>
        <dbReference type="ARBA" id="ARBA00023015"/>
    </source>
</evidence>